<feature type="compositionally biased region" description="Basic and acidic residues" evidence="1">
    <location>
        <begin position="86"/>
        <end position="103"/>
    </location>
</feature>
<feature type="compositionally biased region" description="Low complexity" evidence="1">
    <location>
        <begin position="68"/>
        <end position="82"/>
    </location>
</feature>
<dbReference type="EMBL" id="HBHY01002634">
    <property type="protein sequence ID" value="CAE0127728.1"/>
    <property type="molecule type" value="Transcribed_RNA"/>
</dbReference>
<evidence type="ECO:0000313" key="2">
    <source>
        <dbReference type="EMBL" id="CAE0127728.1"/>
    </source>
</evidence>
<dbReference type="AlphaFoldDB" id="A0A7S3BAI3"/>
<accession>A0A7S3BAI3</accession>
<protein>
    <submittedName>
        <fullName evidence="2">Uncharacterized protein</fullName>
    </submittedName>
</protein>
<reference evidence="2" key="1">
    <citation type="submission" date="2021-01" db="EMBL/GenBank/DDBJ databases">
        <authorList>
            <person name="Corre E."/>
            <person name="Pelletier E."/>
            <person name="Niang G."/>
            <person name="Scheremetjew M."/>
            <person name="Finn R."/>
            <person name="Kale V."/>
            <person name="Holt S."/>
            <person name="Cochrane G."/>
            <person name="Meng A."/>
            <person name="Brown T."/>
            <person name="Cohen L."/>
        </authorList>
    </citation>
    <scope>NUCLEOTIDE SEQUENCE</scope>
    <source>
        <strain evidence="2">RCC927</strain>
    </source>
</reference>
<name>A0A7S3BAI3_9VIRI</name>
<evidence type="ECO:0000256" key="1">
    <source>
        <dbReference type="SAM" id="MobiDB-lite"/>
    </source>
</evidence>
<organism evidence="2">
    <name type="scientific">Prasinoderma singulare</name>
    <dbReference type="NCBI Taxonomy" id="676789"/>
    <lineage>
        <taxon>Eukaryota</taxon>
        <taxon>Viridiplantae</taxon>
        <taxon>Prasinodermophyta</taxon>
        <taxon>Prasinodermophyceae</taxon>
        <taxon>Prasinodermales</taxon>
        <taxon>Prasinodermaceae</taxon>
        <taxon>Prasinoderma</taxon>
    </lineage>
</organism>
<sequence length="186" mass="19377">MMHPHRQLEAARTKRARDPTDALAVERLDDEGVRELKRTMERSGEEAAAAAEQAAERAAAAVAAAVEAASAAAHAVAETETAGGAGKEHDAAPEDDGAERWEAPDATIADTGGGAGAHAGDDAEPAAEAWKAPDEELPPSSEPQQAVDVDAMERKQLQALAKQNGVKANLATDEMRKQLKAKLSES</sequence>
<feature type="region of interest" description="Disordered" evidence="1">
    <location>
        <begin position="68"/>
        <end position="153"/>
    </location>
</feature>
<feature type="region of interest" description="Disordered" evidence="1">
    <location>
        <begin position="1"/>
        <end position="29"/>
    </location>
</feature>
<proteinExistence type="predicted"/>
<gene>
    <name evidence="2" type="ORF">PSIN1315_LOCUS1673</name>
</gene>